<dbReference type="Gene3D" id="3.40.50.1820">
    <property type="entry name" value="alpha/beta hydrolase"/>
    <property type="match status" value="1"/>
</dbReference>
<evidence type="ECO:0000259" key="1">
    <source>
        <dbReference type="Pfam" id="PF00561"/>
    </source>
</evidence>
<dbReference type="EMBL" id="CP046884">
    <property type="protein sequence ID" value="QNQ89815.1"/>
    <property type="molecule type" value="Genomic_DNA"/>
</dbReference>
<dbReference type="Proteomes" id="UP000516320">
    <property type="component" value="Chromosome"/>
</dbReference>
<dbReference type="GO" id="GO:0016020">
    <property type="term" value="C:membrane"/>
    <property type="evidence" value="ECO:0007669"/>
    <property type="project" value="TreeGrafter"/>
</dbReference>
<sequence>MWPERKHDHSGPCGVRSRKTVPDAISYTEINPDKSPTIVLLHALCHSRHAWEEVVPILRKDYRLLVVDLPGHGKSPMSDLSHQDYIQALVDDLDKLIDQTCAQESPWVVGNSLGGIFSNTVGAAR</sequence>
<dbReference type="InterPro" id="IPR000073">
    <property type="entry name" value="AB_hydrolase_1"/>
</dbReference>
<gene>
    <name evidence="2" type="ORF">GP475_03480</name>
</gene>
<dbReference type="SUPFAM" id="SSF53474">
    <property type="entry name" value="alpha/beta-Hydrolases"/>
    <property type="match status" value="1"/>
</dbReference>
<dbReference type="GO" id="GO:0016787">
    <property type="term" value="F:hydrolase activity"/>
    <property type="evidence" value="ECO:0007669"/>
    <property type="project" value="UniProtKB-KW"/>
</dbReference>
<dbReference type="AlphaFoldDB" id="A0A7H0SMP0"/>
<evidence type="ECO:0000313" key="2">
    <source>
        <dbReference type="EMBL" id="QNQ89815.1"/>
    </source>
</evidence>
<dbReference type="PANTHER" id="PTHR43798">
    <property type="entry name" value="MONOACYLGLYCEROL LIPASE"/>
    <property type="match status" value="1"/>
</dbReference>
<dbReference type="PRINTS" id="PR00111">
    <property type="entry name" value="ABHYDROLASE"/>
</dbReference>
<dbReference type="KEGG" id="cpoy:GP475_03480"/>
<keyword evidence="3" id="KW-1185">Reference proteome</keyword>
<organism evidence="2 3">
    <name type="scientific">Corynebacterium poyangense</name>
    <dbReference type="NCBI Taxonomy" id="2684405"/>
    <lineage>
        <taxon>Bacteria</taxon>
        <taxon>Bacillati</taxon>
        <taxon>Actinomycetota</taxon>
        <taxon>Actinomycetes</taxon>
        <taxon>Mycobacteriales</taxon>
        <taxon>Corynebacteriaceae</taxon>
        <taxon>Corynebacterium</taxon>
    </lineage>
</organism>
<accession>A0A7H0SMP0</accession>
<dbReference type="PANTHER" id="PTHR43798:SF33">
    <property type="entry name" value="HYDROLASE, PUTATIVE (AFU_ORTHOLOGUE AFUA_2G14860)-RELATED"/>
    <property type="match status" value="1"/>
</dbReference>
<protein>
    <submittedName>
        <fullName evidence="2">Alpha/beta fold hydrolase</fullName>
    </submittedName>
</protein>
<evidence type="ECO:0000313" key="3">
    <source>
        <dbReference type="Proteomes" id="UP000516320"/>
    </source>
</evidence>
<feature type="domain" description="AB hydrolase-1" evidence="1">
    <location>
        <begin position="36"/>
        <end position="120"/>
    </location>
</feature>
<dbReference type="InterPro" id="IPR050266">
    <property type="entry name" value="AB_hydrolase_sf"/>
</dbReference>
<reference evidence="2 3" key="1">
    <citation type="submission" date="2019-12" db="EMBL/GenBank/DDBJ databases">
        <title>Corynebacterium sp. nov., isolated from feces of the Anser Albifrons in China.</title>
        <authorList>
            <person name="Liu Q."/>
        </authorList>
    </citation>
    <scope>NUCLEOTIDE SEQUENCE [LARGE SCALE GENOMIC DNA]</scope>
    <source>
        <strain evidence="2 3">4H37-19</strain>
    </source>
</reference>
<proteinExistence type="predicted"/>
<name>A0A7H0SMP0_9CORY</name>
<dbReference type="InterPro" id="IPR029058">
    <property type="entry name" value="AB_hydrolase_fold"/>
</dbReference>
<dbReference type="Pfam" id="PF00561">
    <property type="entry name" value="Abhydrolase_1"/>
    <property type="match status" value="1"/>
</dbReference>
<keyword evidence="2" id="KW-0378">Hydrolase</keyword>